<accession>U6H3V3</accession>
<reference evidence="2" key="2">
    <citation type="submission" date="2013-10" db="EMBL/GenBank/DDBJ databases">
        <authorList>
            <person name="Aslett M."/>
        </authorList>
    </citation>
    <scope>NUCLEOTIDE SEQUENCE [LARGE SCALE GENOMIC DNA]</scope>
    <source>
        <strain evidence="2">Houghton</strain>
    </source>
</reference>
<feature type="compositionally biased region" description="Polar residues" evidence="1">
    <location>
        <begin position="250"/>
        <end position="266"/>
    </location>
</feature>
<feature type="region of interest" description="Disordered" evidence="1">
    <location>
        <begin position="239"/>
        <end position="271"/>
    </location>
</feature>
<keyword evidence="3" id="KW-1185">Reference proteome</keyword>
<evidence type="ECO:0000313" key="2">
    <source>
        <dbReference type="EMBL" id="CDI86158.1"/>
    </source>
</evidence>
<feature type="region of interest" description="Disordered" evidence="1">
    <location>
        <begin position="1"/>
        <end position="59"/>
    </location>
</feature>
<feature type="compositionally biased region" description="Low complexity" evidence="1">
    <location>
        <begin position="181"/>
        <end position="195"/>
    </location>
</feature>
<feature type="region of interest" description="Disordered" evidence="1">
    <location>
        <begin position="171"/>
        <end position="221"/>
    </location>
</feature>
<dbReference type="Proteomes" id="UP000018201">
    <property type="component" value="Unassembled WGS sequence"/>
</dbReference>
<proteinExistence type="predicted"/>
<name>U6H3V3_9EIME</name>
<dbReference type="AlphaFoldDB" id="U6H3V3"/>
<feature type="compositionally biased region" description="Basic and acidic residues" evidence="1">
    <location>
        <begin position="171"/>
        <end position="180"/>
    </location>
</feature>
<feature type="compositionally biased region" description="Low complexity" evidence="1">
    <location>
        <begin position="29"/>
        <end position="52"/>
    </location>
</feature>
<sequence length="341" mass="36893">MSNSDDEGVRTERSSPSRVLRTPSSQVDSSSSSSSSSNNNNNNNNNSSSSSNTGRPKLTPSQRICQLLLERHGSRITQLLLQNEEGRRLLEAFLALSFSPAEQEGSNCLVHIIKKDPETLLPLLLKKSGNKDVARGLSACLVQGISNTSAEELKPVIEALSQTILEPLREQADAQKKGEKATGQTTQAAGSAASGEPRVSEESSDKRADDEANSETLLKRPSRVQELIREQQRRCQQQQQQQQQLLRQRSSNVRDSVEGSQVSQELSGGKTRSLHEKLLIDALIFAASQPSSSEAENLCEKLVNFAPAVLTQVIKIEVSRNTAEPTPPSSSPTAAASADTP</sequence>
<organism evidence="2 3">
    <name type="scientific">Eimeria praecox</name>
    <dbReference type="NCBI Taxonomy" id="51316"/>
    <lineage>
        <taxon>Eukaryota</taxon>
        <taxon>Sar</taxon>
        <taxon>Alveolata</taxon>
        <taxon>Apicomplexa</taxon>
        <taxon>Conoidasida</taxon>
        <taxon>Coccidia</taxon>
        <taxon>Eucoccidiorida</taxon>
        <taxon>Eimeriorina</taxon>
        <taxon>Eimeriidae</taxon>
        <taxon>Eimeria</taxon>
    </lineage>
</organism>
<feature type="compositionally biased region" description="Polar residues" evidence="1">
    <location>
        <begin position="16"/>
        <end position="28"/>
    </location>
</feature>
<feature type="compositionally biased region" description="Low complexity" evidence="1">
    <location>
        <begin position="331"/>
        <end position="341"/>
    </location>
</feature>
<feature type="compositionally biased region" description="Basic and acidic residues" evidence="1">
    <location>
        <begin position="198"/>
        <end position="210"/>
    </location>
</feature>
<evidence type="ECO:0000256" key="1">
    <source>
        <dbReference type="SAM" id="MobiDB-lite"/>
    </source>
</evidence>
<evidence type="ECO:0000313" key="3">
    <source>
        <dbReference type="Proteomes" id="UP000018201"/>
    </source>
</evidence>
<feature type="compositionally biased region" description="Low complexity" evidence="1">
    <location>
        <begin position="239"/>
        <end position="249"/>
    </location>
</feature>
<gene>
    <name evidence="2" type="ORF">EPH_0018620</name>
</gene>
<dbReference type="VEuPathDB" id="ToxoDB:EPH_0018620"/>
<reference evidence="2" key="1">
    <citation type="submission" date="2013-10" db="EMBL/GenBank/DDBJ databases">
        <title>Genomic analysis of the causative agents of coccidiosis in chickens.</title>
        <authorList>
            <person name="Reid A.J."/>
            <person name="Blake D."/>
            <person name="Billington K."/>
            <person name="Browne H."/>
            <person name="Dunn M."/>
            <person name="Hung S."/>
            <person name="Kawahara F."/>
            <person name="Miranda-Saavedra D."/>
            <person name="Mourier T."/>
            <person name="Nagra H."/>
            <person name="Otto T.D."/>
            <person name="Rawlings N."/>
            <person name="Sanchez A."/>
            <person name="Sanders M."/>
            <person name="Subramaniam C."/>
            <person name="Tay Y."/>
            <person name="Dear P."/>
            <person name="Doerig C."/>
            <person name="Gruber A."/>
            <person name="Parkinson J."/>
            <person name="Shirley M."/>
            <person name="Wan K.L."/>
            <person name="Berriman M."/>
            <person name="Tomley F."/>
            <person name="Pain A."/>
        </authorList>
    </citation>
    <scope>NUCLEOTIDE SEQUENCE [LARGE SCALE GENOMIC DNA]</scope>
    <source>
        <strain evidence="2">Houghton</strain>
    </source>
</reference>
<dbReference type="EMBL" id="HG694906">
    <property type="protein sequence ID" value="CDI86158.1"/>
    <property type="molecule type" value="Genomic_DNA"/>
</dbReference>
<protein>
    <submittedName>
        <fullName evidence="2">Uncharacterized protein</fullName>
    </submittedName>
</protein>
<dbReference type="OrthoDB" id="347703at2759"/>
<feature type="region of interest" description="Disordered" evidence="1">
    <location>
        <begin position="319"/>
        <end position="341"/>
    </location>
</feature>